<dbReference type="Pfam" id="PF13927">
    <property type="entry name" value="Ig_3"/>
    <property type="match status" value="1"/>
</dbReference>
<dbReference type="InterPro" id="IPR003598">
    <property type="entry name" value="Ig_sub2"/>
</dbReference>
<dbReference type="InterPro" id="IPR050876">
    <property type="entry name" value="IgLON_domain"/>
</dbReference>
<evidence type="ECO:0000256" key="4">
    <source>
        <dbReference type="ARBA" id="ARBA00023180"/>
    </source>
</evidence>
<reference evidence="9" key="1">
    <citation type="submission" date="2022-02" db="EMBL/GenBank/DDBJ databases">
        <title>Atlantic sturgeon de novo genome assembly.</title>
        <authorList>
            <person name="Stock M."/>
            <person name="Klopp C."/>
            <person name="Guiguen Y."/>
            <person name="Cabau C."/>
            <person name="Parinello H."/>
            <person name="Santidrian Yebra-Pimentel E."/>
            <person name="Kuhl H."/>
            <person name="Dirks R.P."/>
            <person name="Guessner J."/>
            <person name="Wuertz S."/>
            <person name="Du K."/>
            <person name="Schartl M."/>
        </authorList>
    </citation>
    <scope>NUCLEOTIDE SEQUENCE</scope>
    <source>
        <strain evidence="9">STURGEONOMICS-FGT-2020</strain>
        <tissue evidence="9">Whole blood</tissue>
    </source>
</reference>
<dbReference type="Pfam" id="PF07679">
    <property type="entry name" value="I-set"/>
    <property type="match status" value="1"/>
</dbReference>
<feature type="domain" description="Ig-like" evidence="8">
    <location>
        <begin position="137"/>
        <end position="213"/>
    </location>
</feature>
<evidence type="ECO:0000256" key="7">
    <source>
        <dbReference type="SAM" id="SignalP"/>
    </source>
</evidence>
<keyword evidence="4" id="KW-0325">Glycoprotein</keyword>
<dbReference type="InterPro" id="IPR013783">
    <property type="entry name" value="Ig-like_fold"/>
</dbReference>
<keyword evidence="3" id="KW-1015">Disulfide bond</keyword>
<organism evidence="9 10">
    <name type="scientific">Acipenser oxyrinchus oxyrinchus</name>
    <dbReference type="NCBI Taxonomy" id="40147"/>
    <lineage>
        <taxon>Eukaryota</taxon>
        <taxon>Metazoa</taxon>
        <taxon>Chordata</taxon>
        <taxon>Craniata</taxon>
        <taxon>Vertebrata</taxon>
        <taxon>Euteleostomi</taxon>
        <taxon>Actinopterygii</taxon>
        <taxon>Chondrostei</taxon>
        <taxon>Acipenseriformes</taxon>
        <taxon>Acipenseridae</taxon>
        <taxon>Acipenser</taxon>
    </lineage>
</organism>
<dbReference type="InterPro" id="IPR013098">
    <property type="entry name" value="Ig_I-set"/>
</dbReference>
<dbReference type="PANTHER" id="PTHR42757:SF41">
    <property type="entry name" value="NEUROTRIMIN ISOFORM X1"/>
    <property type="match status" value="1"/>
</dbReference>
<feature type="domain" description="Ig-like" evidence="8">
    <location>
        <begin position="222"/>
        <end position="311"/>
    </location>
</feature>
<keyword evidence="5" id="KW-0393">Immunoglobulin domain</keyword>
<evidence type="ECO:0000313" key="10">
    <source>
        <dbReference type="Proteomes" id="UP001230051"/>
    </source>
</evidence>
<feature type="domain" description="Ig-like" evidence="8">
    <location>
        <begin position="26"/>
        <end position="132"/>
    </location>
</feature>
<comment type="similarity">
    <text evidence="6">Belongs to the immunoglobulin superfamily. IgLON family.</text>
</comment>
<keyword evidence="2" id="KW-0677">Repeat</keyword>
<dbReference type="SMART" id="SM00409">
    <property type="entry name" value="IG"/>
    <property type="match status" value="3"/>
</dbReference>
<dbReference type="PANTHER" id="PTHR42757">
    <property type="entry name" value="IGLON FAMILY OF IMMUNOGLOBULIN SUPERFAMILY-RELATED"/>
    <property type="match status" value="1"/>
</dbReference>
<dbReference type="SUPFAM" id="SSF48726">
    <property type="entry name" value="Immunoglobulin"/>
    <property type="match status" value="3"/>
</dbReference>
<sequence>MSVCGCFVTSWRCLVVLSLRLLFLVPAGVPVQSGDTSPFNRVMDNLTVRQGDIVLLKCAIDNQMMRTAWLNRSTILFAGRDKWTLDERVSLQTYNNREYTIKINNVQVQDEGLYTCAVQTNLNPRTTNVHLIVQVPPTIMNISSDVSVNEGANVSIVCLATGKPEPVVTWRHLSPIAQGFLSEEEYLEIPAITKQSAGVYECSASNEVSTDIKKVQVIVNFPPYISDAKNLGVAVGQKGILRCEAIAVPTAAFEWYIEERRIFNGLNGIQIQNKGSLSMLTFFNVSEEDYGNYTCMASNKLGNVTTSLILYGECTNHNYPLLDMQIVIRDLGAAQDGKSSGTGIQASAYLLMILCVQLLLKF</sequence>
<dbReference type="SMART" id="SM00408">
    <property type="entry name" value="IGc2"/>
    <property type="match status" value="3"/>
</dbReference>
<evidence type="ECO:0000256" key="1">
    <source>
        <dbReference type="ARBA" id="ARBA00022729"/>
    </source>
</evidence>
<dbReference type="EMBL" id="JAGXEW010000041">
    <property type="protein sequence ID" value="KAK1153420.1"/>
    <property type="molecule type" value="Genomic_DNA"/>
</dbReference>
<dbReference type="InterPro" id="IPR003599">
    <property type="entry name" value="Ig_sub"/>
</dbReference>
<dbReference type="Proteomes" id="UP001230051">
    <property type="component" value="Unassembled WGS sequence"/>
</dbReference>
<dbReference type="AlphaFoldDB" id="A0AAD8FQF8"/>
<gene>
    <name evidence="9" type="primary">OPCML</name>
    <name evidence="9" type="ORF">AOXY_G29930</name>
</gene>
<proteinExistence type="inferred from homology"/>
<evidence type="ECO:0000256" key="3">
    <source>
        <dbReference type="ARBA" id="ARBA00023157"/>
    </source>
</evidence>
<feature type="chain" id="PRO_5041974055" evidence="7">
    <location>
        <begin position="19"/>
        <end position="362"/>
    </location>
</feature>
<keyword evidence="10" id="KW-1185">Reference proteome</keyword>
<name>A0AAD8FQF8_ACIOX</name>
<feature type="signal peptide" evidence="7">
    <location>
        <begin position="1"/>
        <end position="18"/>
    </location>
</feature>
<dbReference type="FunFam" id="2.60.40.10:FF:000305">
    <property type="entry name" value="neurotrimin isoform X2"/>
    <property type="match status" value="1"/>
</dbReference>
<evidence type="ECO:0000256" key="2">
    <source>
        <dbReference type="ARBA" id="ARBA00022737"/>
    </source>
</evidence>
<accession>A0AAD8FQF8</accession>
<protein>
    <submittedName>
        <fullName evidence="9">Opioid-binding protein/cell adhesion molecule-like isoform X4</fullName>
    </submittedName>
</protein>
<evidence type="ECO:0000256" key="5">
    <source>
        <dbReference type="ARBA" id="ARBA00023319"/>
    </source>
</evidence>
<dbReference type="InterPro" id="IPR036179">
    <property type="entry name" value="Ig-like_dom_sf"/>
</dbReference>
<evidence type="ECO:0000256" key="6">
    <source>
        <dbReference type="ARBA" id="ARBA00037995"/>
    </source>
</evidence>
<dbReference type="InterPro" id="IPR007110">
    <property type="entry name" value="Ig-like_dom"/>
</dbReference>
<dbReference type="Pfam" id="PF07686">
    <property type="entry name" value="V-set"/>
    <property type="match status" value="1"/>
</dbReference>
<dbReference type="InterPro" id="IPR013106">
    <property type="entry name" value="Ig_V-set"/>
</dbReference>
<comment type="caution">
    <text evidence="9">The sequence shown here is derived from an EMBL/GenBank/DDBJ whole genome shotgun (WGS) entry which is preliminary data.</text>
</comment>
<dbReference type="FunFam" id="2.60.40.10:FF:000013">
    <property type="entry name" value="cell adhesion molecule 1 isoform X1"/>
    <property type="match status" value="1"/>
</dbReference>
<dbReference type="Gene3D" id="2.60.40.10">
    <property type="entry name" value="Immunoglobulins"/>
    <property type="match status" value="3"/>
</dbReference>
<dbReference type="PROSITE" id="PS50835">
    <property type="entry name" value="IG_LIKE"/>
    <property type="match status" value="3"/>
</dbReference>
<evidence type="ECO:0000259" key="8">
    <source>
        <dbReference type="PROSITE" id="PS50835"/>
    </source>
</evidence>
<keyword evidence="1 7" id="KW-0732">Signal</keyword>
<evidence type="ECO:0000313" key="9">
    <source>
        <dbReference type="EMBL" id="KAK1153420.1"/>
    </source>
</evidence>